<dbReference type="OrthoDB" id="157726at2"/>
<reference evidence="4" key="1">
    <citation type="submission" date="2018-12" db="EMBL/GenBank/DDBJ databases">
        <title>Tengunoibacter tsumagoiensis gen. nov., sp. nov., Dictyobacter kobayashii sp. nov., D. alpinus sp. nov., and D. joshuensis sp. nov. and description of Dictyobacteraceae fam. nov. within the order Ktedonobacterales isolated from Tengu-no-mugimeshi.</title>
        <authorList>
            <person name="Wang C.M."/>
            <person name="Zheng Y."/>
            <person name="Sakai Y."/>
            <person name="Toyoda A."/>
            <person name="Minakuchi Y."/>
            <person name="Abe K."/>
            <person name="Yokota A."/>
            <person name="Yabe S."/>
        </authorList>
    </citation>
    <scope>NUCLEOTIDE SEQUENCE [LARGE SCALE GENOMIC DNA]</scope>
    <source>
        <strain evidence="4">Uno16</strain>
    </source>
</reference>
<proteinExistence type="predicted"/>
<comment type="caution">
    <text evidence="3">The sequence shown here is derived from an EMBL/GenBank/DDBJ whole genome shotgun (WGS) entry which is preliminary data.</text>
</comment>
<dbReference type="Proteomes" id="UP000287171">
    <property type="component" value="Unassembled WGS sequence"/>
</dbReference>
<dbReference type="PANTHER" id="PTHR36304:SF4">
    <property type="entry name" value="DUF4388 DOMAIN-CONTAINING PROTEIN"/>
    <property type="match status" value="1"/>
</dbReference>
<protein>
    <recommendedName>
        <fullName evidence="2">PatA-like N-terminal domain-containing protein</fullName>
    </recommendedName>
</protein>
<accession>A0A402AZP8</accession>
<dbReference type="Pfam" id="PF14332">
    <property type="entry name" value="DUF4388"/>
    <property type="match status" value="1"/>
</dbReference>
<gene>
    <name evidence="3" type="ORF">KDA_00270</name>
</gene>
<evidence type="ECO:0000313" key="4">
    <source>
        <dbReference type="Proteomes" id="UP000287171"/>
    </source>
</evidence>
<dbReference type="InterPro" id="IPR025497">
    <property type="entry name" value="PatA-like_N"/>
</dbReference>
<sequence length="200" mass="22519">MLTQRDTTADQLIKVIQVLQLGRKTGILTVERGEGSTFEEGMLVFADGLIIGAKIGYRNGMDACNLLYTWTQCRFAFIPQSPTQDTPSSRSYPHKSDLDVPPPPDTRPTVLTPSPNQKQERTPRMPTHTEVPYQKKLLPGRSVQLIETARLSRAHKHLFMLVNGERTLTDLARLTGRQVQEVATQLNDLEKIGVIHREPH</sequence>
<evidence type="ECO:0000256" key="1">
    <source>
        <dbReference type="SAM" id="MobiDB-lite"/>
    </source>
</evidence>
<dbReference type="AlphaFoldDB" id="A0A402AZP8"/>
<keyword evidence="4" id="KW-1185">Reference proteome</keyword>
<organism evidence="3 4">
    <name type="scientific">Dictyobacter alpinus</name>
    <dbReference type="NCBI Taxonomy" id="2014873"/>
    <lineage>
        <taxon>Bacteria</taxon>
        <taxon>Bacillati</taxon>
        <taxon>Chloroflexota</taxon>
        <taxon>Ktedonobacteria</taxon>
        <taxon>Ktedonobacterales</taxon>
        <taxon>Dictyobacteraceae</taxon>
        <taxon>Dictyobacter</taxon>
    </lineage>
</organism>
<feature type="region of interest" description="Disordered" evidence="1">
    <location>
        <begin position="81"/>
        <end position="129"/>
    </location>
</feature>
<evidence type="ECO:0000313" key="3">
    <source>
        <dbReference type="EMBL" id="GCE24543.1"/>
    </source>
</evidence>
<feature type="domain" description="PatA-like N-terminal" evidence="2">
    <location>
        <begin position="12"/>
        <end position="84"/>
    </location>
</feature>
<name>A0A402AZP8_9CHLR</name>
<feature type="compositionally biased region" description="Polar residues" evidence="1">
    <location>
        <begin position="81"/>
        <end position="91"/>
    </location>
</feature>
<dbReference type="PANTHER" id="PTHR36304">
    <property type="entry name" value="DOMAIN GTPASE-ACTIVATING PROTEIN, PUTATIVE-RELATED-RELATED"/>
    <property type="match status" value="1"/>
</dbReference>
<dbReference type="EMBL" id="BIFT01000001">
    <property type="protein sequence ID" value="GCE24543.1"/>
    <property type="molecule type" value="Genomic_DNA"/>
</dbReference>
<evidence type="ECO:0000259" key="2">
    <source>
        <dbReference type="Pfam" id="PF14332"/>
    </source>
</evidence>